<dbReference type="AlphaFoldDB" id="A0A8X8K3I0"/>
<comment type="caution">
    <text evidence="1">The sequence shown here is derived from an EMBL/GenBank/DDBJ whole genome shotgun (WGS) entry which is preliminary data.</text>
</comment>
<evidence type="ECO:0000313" key="2">
    <source>
        <dbReference type="Proteomes" id="UP000636938"/>
    </source>
</evidence>
<name>A0A8X8K3I0_9GAMM</name>
<keyword evidence="2" id="KW-1185">Reference proteome</keyword>
<evidence type="ECO:0000313" key="1">
    <source>
        <dbReference type="EMBL" id="MBD7952721.1"/>
    </source>
</evidence>
<protein>
    <submittedName>
        <fullName evidence="1">Uncharacterized protein</fullName>
    </submittedName>
</protein>
<sequence>MSEWPSYATVRFSGLSESFDPSVDRVEMERGVPKESIINSDVIFQIQATVLFKTPEDADSFEAWYFNDIKRIGWFSIRHPRKGTLTAKIVGGNIGSLSPQAPSFYFSQRTMTLEYLR</sequence>
<dbReference type="EMBL" id="JACSQS010000001">
    <property type="protein sequence ID" value="MBD7952721.1"/>
    <property type="molecule type" value="Genomic_DNA"/>
</dbReference>
<gene>
    <name evidence="1" type="ORF">H9654_00755</name>
</gene>
<organism evidence="1 2">
    <name type="scientific">Stenotrophomonas lacuserhaii</name>
    <dbReference type="NCBI Taxonomy" id="2760084"/>
    <lineage>
        <taxon>Bacteria</taxon>
        <taxon>Pseudomonadati</taxon>
        <taxon>Pseudomonadota</taxon>
        <taxon>Gammaproteobacteria</taxon>
        <taxon>Lysobacterales</taxon>
        <taxon>Lysobacteraceae</taxon>
        <taxon>Stenotrophomonas</taxon>
    </lineage>
</organism>
<dbReference type="Proteomes" id="UP000636938">
    <property type="component" value="Unassembled WGS sequence"/>
</dbReference>
<reference evidence="1 2" key="1">
    <citation type="submission" date="2020-08" db="EMBL/GenBank/DDBJ databases">
        <title>A Genomic Blueprint of the Chicken Gut Microbiome.</title>
        <authorList>
            <person name="Gilroy R."/>
            <person name="Ravi A."/>
            <person name="Getino M."/>
            <person name="Pursley I."/>
            <person name="Horton D.L."/>
            <person name="Alikhan N.-F."/>
            <person name="Baker D."/>
            <person name="Gharbi K."/>
            <person name="Hall N."/>
            <person name="Watson M."/>
            <person name="Adriaenssens E.M."/>
            <person name="Foster-Nyarko E."/>
            <person name="Jarju S."/>
            <person name="Secka A."/>
            <person name="Antonio M."/>
            <person name="Oren A."/>
            <person name="Chaudhuri R."/>
            <person name="La Ragione R.M."/>
            <person name="Hildebrand F."/>
            <person name="Pallen M.J."/>
        </authorList>
    </citation>
    <scope>NUCLEOTIDE SEQUENCE [LARGE SCALE GENOMIC DNA]</scope>
    <source>
        <strain evidence="1 2">Sa5BUN4</strain>
    </source>
</reference>
<accession>A0A8X8K3I0</accession>
<proteinExistence type="predicted"/>
<dbReference type="RefSeq" id="WP_191768239.1">
    <property type="nucleotide sequence ID" value="NZ_JACSQS010000001.1"/>
</dbReference>